<feature type="transmembrane region" description="Helical" evidence="6">
    <location>
        <begin position="435"/>
        <end position="456"/>
    </location>
</feature>
<evidence type="ECO:0000259" key="8">
    <source>
        <dbReference type="Pfam" id="PF12704"/>
    </source>
</evidence>
<organism evidence="9 10">
    <name type="scientific">Mesopusillimonas faecipullorum</name>
    <dbReference type="NCBI Taxonomy" id="2755040"/>
    <lineage>
        <taxon>Bacteria</taxon>
        <taxon>Pseudomonadati</taxon>
        <taxon>Pseudomonadota</taxon>
        <taxon>Betaproteobacteria</taxon>
        <taxon>Burkholderiales</taxon>
        <taxon>Alcaligenaceae</taxon>
        <taxon>Mesopusillimonas</taxon>
    </lineage>
</organism>
<sequence length="848" mass="90929">MVGGFSRAPGNPRQAQAGAWIRTLSAGWLALSRDWRAGELRFLFLALVVAAAAVASIGFLADRVQQAFTSQTAQMIGGDLVVQARAALAPNMAQEASARGLSVTHGAQLSSMASNERGMRLVSLKVVDDAYPLRGSLLIRDHEHPEGRSTGAPAPGVVWVDAQLASLLGLSDGDALQLGESHLRVGGVILQEPDRGVQFINMAPRVILNQSDLRATGLAGPLSRMSHSLAVAGDAAAVRGYHQWLSAQLQTGQSITLPGQSRPEIRRSLQRAQQFLVLVALLAVVLAAVAVALAARQFHHRHEAGFAVMRSLGASRWQLGGMLLIEFLFFGLLCAVLGVGAGYVFQELLVLGVARWFDVSLPGASWAPAVQGLAACWLLLLGFALPSLLRLLGTAPMQVLRQVSTVKGWRRWPAVLLGFAAFASLSWWVSGNWKLSLLICLAFAAWLGIFMAVAYGAVRLGPLIAAAVPGQGVLRWVLISLGRRRGLAAVQVGALSIGLMILLLLMLIRTDLLAGWRNALPADAPNTFLLNVQDDQREHLQNWLESHSVPAQPLVPMVRGRLVAVNGEAAEAREYSGARARRMVEREFNLSHQTNLPESNRLTAGRWLDPSAHEVSLENELADTLGIALGDLLSFDIAGETVDVRVTSLREVKWDSFDVNFFALMSPLVLASAPATYITAFHLDSVAGDLGRELLEQFPNLTIVDVGVMLDQVRRIVYQGTQAVQILFIFTVAAGLLVLGVTFVATREERLHEVGLMRALGAPGRQLRQMLYIEMLALGVLSGLMAAVGAMALAAVLAWQVFDFPPVLSAWPLAVGCLGGIVAAFLSGGLTLHGVLKASPMRVLREAA</sequence>
<reference evidence="9 10" key="1">
    <citation type="submission" date="2020-07" db="EMBL/GenBank/DDBJ databases">
        <title>Pusillimonas sp. nov., isolated from poultry manure in Taiwan.</title>
        <authorList>
            <person name="Lin S.-Y."/>
            <person name="Tang Y.-S."/>
            <person name="Young C.-C."/>
        </authorList>
    </citation>
    <scope>NUCLEOTIDE SEQUENCE [LARGE SCALE GENOMIC DNA]</scope>
    <source>
        <strain evidence="9 10">CC-YST705</strain>
    </source>
</reference>
<evidence type="ECO:0000256" key="6">
    <source>
        <dbReference type="SAM" id="Phobius"/>
    </source>
</evidence>
<keyword evidence="10" id="KW-1185">Reference proteome</keyword>
<comment type="subcellular location">
    <subcellularLocation>
        <location evidence="1">Cell membrane</location>
        <topology evidence="1">Multi-pass membrane protein</topology>
    </subcellularLocation>
</comment>
<dbReference type="EMBL" id="JACDXW010000001">
    <property type="protein sequence ID" value="MCB5362148.1"/>
    <property type="molecule type" value="Genomic_DNA"/>
</dbReference>
<dbReference type="PANTHER" id="PTHR30287">
    <property type="entry name" value="MEMBRANE COMPONENT OF PREDICTED ABC SUPERFAMILY METABOLITE UPTAKE TRANSPORTER"/>
    <property type="match status" value="1"/>
</dbReference>
<dbReference type="Pfam" id="PF12704">
    <property type="entry name" value="MacB_PCD"/>
    <property type="match status" value="1"/>
</dbReference>
<evidence type="ECO:0000259" key="7">
    <source>
        <dbReference type="Pfam" id="PF02687"/>
    </source>
</evidence>
<evidence type="ECO:0000256" key="2">
    <source>
        <dbReference type="ARBA" id="ARBA00022475"/>
    </source>
</evidence>
<evidence type="ECO:0000256" key="3">
    <source>
        <dbReference type="ARBA" id="ARBA00022692"/>
    </source>
</evidence>
<keyword evidence="2" id="KW-1003">Cell membrane</keyword>
<evidence type="ECO:0000256" key="4">
    <source>
        <dbReference type="ARBA" id="ARBA00022989"/>
    </source>
</evidence>
<proteinExistence type="predicted"/>
<comment type="caution">
    <text evidence="9">The sequence shown here is derived from an EMBL/GenBank/DDBJ whole genome shotgun (WGS) entry which is preliminary data.</text>
</comment>
<evidence type="ECO:0000256" key="5">
    <source>
        <dbReference type="ARBA" id="ARBA00023136"/>
    </source>
</evidence>
<feature type="transmembrane region" description="Helical" evidence="6">
    <location>
        <begin position="412"/>
        <end position="429"/>
    </location>
</feature>
<name>A0ABS8C7Y8_9BURK</name>
<keyword evidence="3 6" id="KW-0812">Transmembrane</keyword>
<accession>A0ABS8C7Y8</accession>
<gene>
    <name evidence="9" type="ORF">H0484_00020</name>
</gene>
<feature type="transmembrane region" description="Helical" evidence="6">
    <location>
        <begin position="659"/>
        <end position="680"/>
    </location>
</feature>
<dbReference type="PANTHER" id="PTHR30287:SF1">
    <property type="entry name" value="INNER MEMBRANE PROTEIN"/>
    <property type="match status" value="1"/>
</dbReference>
<feature type="transmembrane region" description="Helical" evidence="6">
    <location>
        <begin position="723"/>
        <end position="745"/>
    </location>
</feature>
<feature type="transmembrane region" description="Helical" evidence="6">
    <location>
        <begin position="319"/>
        <end position="345"/>
    </location>
</feature>
<protein>
    <submittedName>
        <fullName evidence="9">FtsX-like permease family protein</fullName>
    </submittedName>
</protein>
<feature type="domain" description="ABC3 transporter permease C-terminal" evidence="7">
    <location>
        <begin position="278"/>
        <end position="394"/>
    </location>
</feature>
<dbReference type="Pfam" id="PF02687">
    <property type="entry name" value="FtsX"/>
    <property type="match status" value="2"/>
</dbReference>
<keyword evidence="5 6" id="KW-0472">Membrane</keyword>
<evidence type="ECO:0000313" key="9">
    <source>
        <dbReference type="EMBL" id="MCB5362148.1"/>
    </source>
</evidence>
<feature type="domain" description="MacB-like periplasmic core" evidence="8">
    <location>
        <begin position="45"/>
        <end position="216"/>
    </location>
</feature>
<feature type="transmembrane region" description="Helical" evidence="6">
    <location>
        <begin position="488"/>
        <end position="508"/>
    </location>
</feature>
<evidence type="ECO:0000313" key="10">
    <source>
        <dbReference type="Proteomes" id="UP000776983"/>
    </source>
</evidence>
<dbReference type="InterPro" id="IPR003838">
    <property type="entry name" value="ABC3_permease_C"/>
</dbReference>
<feature type="transmembrane region" description="Helical" evidence="6">
    <location>
        <begin position="42"/>
        <end position="61"/>
    </location>
</feature>
<evidence type="ECO:0000256" key="1">
    <source>
        <dbReference type="ARBA" id="ARBA00004651"/>
    </source>
</evidence>
<feature type="transmembrane region" description="Helical" evidence="6">
    <location>
        <begin position="365"/>
        <end position="392"/>
    </location>
</feature>
<dbReference type="RefSeq" id="WP_226952374.1">
    <property type="nucleotide sequence ID" value="NZ_JACDXW010000001.1"/>
</dbReference>
<feature type="transmembrane region" description="Helical" evidence="6">
    <location>
        <begin position="811"/>
        <end position="836"/>
    </location>
</feature>
<dbReference type="InterPro" id="IPR025857">
    <property type="entry name" value="MacB_PCD"/>
</dbReference>
<feature type="transmembrane region" description="Helical" evidence="6">
    <location>
        <begin position="275"/>
        <end position="298"/>
    </location>
</feature>
<keyword evidence="4 6" id="KW-1133">Transmembrane helix</keyword>
<feature type="transmembrane region" description="Helical" evidence="6">
    <location>
        <begin position="775"/>
        <end position="799"/>
    </location>
</feature>
<dbReference type="Proteomes" id="UP000776983">
    <property type="component" value="Unassembled WGS sequence"/>
</dbReference>
<feature type="domain" description="ABC3 transporter permease C-terminal" evidence="7">
    <location>
        <begin position="726"/>
        <end position="840"/>
    </location>
</feature>
<dbReference type="InterPro" id="IPR038766">
    <property type="entry name" value="Membrane_comp_ABC_pdt"/>
</dbReference>